<dbReference type="OrthoDB" id="8004339at2"/>
<evidence type="ECO:0000313" key="1">
    <source>
        <dbReference type="EMBL" id="GEO98332.1"/>
    </source>
</evidence>
<comment type="caution">
    <text evidence="1">The sequence shown here is derived from an EMBL/GenBank/DDBJ whole genome shotgun (WGS) entry which is preliminary data.</text>
</comment>
<evidence type="ECO:0000313" key="2">
    <source>
        <dbReference type="Proteomes" id="UP000321258"/>
    </source>
</evidence>
<protein>
    <submittedName>
        <fullName evidence="1">Uncharacterized protein</fullName>
    </submittedName>
</protein>
<dbReference type="Proteomes" id="UP000321258">
    <property type="component" value="Unassembled WGS sequence"/>
</dbReference>
<dbReference type="EMBL" id="BJZT01000006">
    <property type="protein sequence ID" value="GEO98332.1"/>
    <property type="molecule type" value="Genomic_DNA"/>
</dbReference>
<gene>
    <name evidence="1" type="ORF">MHA02_07200</name>
</gene>
<keyword evidence="2" id="KW-1185">Reference proteome</keyword>
<accession>A0A512IL12</accession>
<sequence>MAFSSPYPPETRTAVEGMLRDTGLSLRLIAARNGIPYGTVWDWNRKACIRPSSRGAKQIAERHPAAVREKPAIPEGVKRRPAKASRPSRGVSRLMSAYGFAAVKDGSGLGPSGDVPDLATLDAALRVHIARQIAVFDDRLRAADTTADIDTAKILRDLGGLKRLLDDLAPAARQPDTDGDADGGSPQDLAALRARLARRIEAFVVEQPDTPAAGNPGS</sequence>
<dbReference type="AlphaFoldDB" id="A0A512IL12"/>
<dbReference type="RefSeq" id="WP_147076616.1">
    <property type="nucleotide sequence ID" value="NZ_BSPJ01000021.1"/>
</dbReference>
<proteinExistence type="predicted"/>
<organism evidence="1 2">
    <name type="scientific">Methylobacterium haplocladii</name>
    <dbReference type="NCBI Taxonomy" id="1176176"/>
    <lineage>
        <taxon>Bacteria</taxon>
        <taxon>Pseudomonadati</taxon>
        <taxon>Pseudomonadota</taxon>
        <taxon>Alphaproteobacteria</taxon>
        <taxon>Hyphomicrobiales</taxon>
        <taxon>Methylobacteriaceae</taxon>
        <taxon>Methylobacterium</taxon>
    </lineage>
</organism>
<reference evidence="1 2" key="1">
    <citation type="submission" date="2019-07" db="EMBL/GenBank/DDBJ databases">
        <title>Whole genome shotgun sequence of Methylobacterium haplocladii NBRC 107714.</title>
        <authorList>
            <person name="Hosoyama A."/>
            <person name="Uohara A."/>
            <person name="Ohji S."/>
            <person name="Ichikawa N."/>
        </authorList>
    </citation>
    <scope>NUCLEOTIDE SEQUENCE [LARGE SCALE GENOMIC DNA]</scope>
    <source>
        <strain evidence="1 2">NBRC 107714</strain>
    </source>
</reference>
<name>A0A512IL12_9HYPH</name>